<feature type="active site" description="Proton donor" evidence="3">
    <location>
        <position position="123"/>
    </location>
</feature>
<comment type="similarity">
    <text evidence="3">Belongs to the glycosyl hydrolase 84 family.</text>
</comment>
<feature type="domain" description="GH84" evidence="4">
    <location>
        <begin position="8"/>
        <end position="280"/>
    </location>
</feature>
<dbReference type="PANTHER" id="PTHR13170:SF16">
    <property type="entry name" value="PROTEIN O-GLCNACASE"/>
    <property type="match status" value="1"/>
</dbReference>
<accession>A0A839V7H8</accession>
<dbReference type="InterPro" id="IPR011496">
    <property type="entry name" value="O-GlcNAcase_cat"/>
</dbReference>
<dbReference type="PROSITE" id="PS52009">
    <property type="entry name" value="GH84"/>
    <property type="match status" value="1"/>
</dbReference>
<evidence type="ECO:0000313" key="5">
    <source>
        <dbReference type="EMBL" id="MBB3189998.1"/>
    </source>
</evidence>
<gene>
    <name evidence="5" type="ORF">FHR94_001222</name>
</gene>
<name>A0A839V7H8_9GAMM</name>
<dbReference type="InterPro" id="IPR017853">
    <property type="entry name" value="GH"/>
</dbReference>
<dbReference type="Gene3D" id="3.20.20.80">
    <property type="entry name" value="Glycosidases"/>
    <property type="match status" value="1"/>
</dbReference>
<comment type="caution">
    <text evidence="5">The sequence shown here is derived from an EMBL/GenBank/DDBJ whole genome shotgun (WGS) entry which is preliminary data.</text>
</comment>
<reference evidence="5 6" key="1">
    <citation type="submission" date="2020-08" db="EMBL/GenBank/DDBJ databases">
        <title>Genomic Encyclopedia of Type Strains, Phase III (KMG-III): the genomes of soil and plant-associated and newly described type strains.</title>
        <authorList>
            <person name="Whitman W."/>
        </authorList>
    </citation>
    <scope>NUCLEOTIDE SEQUENCE [LARGE SCALE GENOMIC DNA]</scope>
    <source>
        <strain evidence="5 6">CECT 7282</strain>
    </source>
</reference>
<organism evidence="5 6">
    <name type="scientific">Halomonas cerina</name>
    <dbReference type="NCBI Taxonomy" id="447424"/>
    <lineage>
        <taxon>Bacteria</taxon>
        <taxon>Pseudomonadati</taxon>
        <taxon>Pseudomonadota</taxon>
        <taxon>Gammaproteobacteria</taxon>
        <taxon>Oceanospirillales</taxon>
        <taxon>Halomonadaceae</taxon>
        <taxon>Halomonas</taxon>
    </lineage>
</organism>
<dbReference type="SUPFAM" id="SSF51445">
    <property type="entry name" value="(Trans)glycosidases"/>
    <property type="match status" value="1"/>
</dbReference>
<dbReference type="PANTHER" id="PTHR13170">
    <property type="entry name" value="O-GLCNACASE"/>
    <property type="match status" value="1"/>
</dbReference>
<dbReference type="Proteomes" id="UP000547614">
    <property type="component" value="Unassembled WGS sequence"/>
</dbReference>
<dbReference type="Pfam" id="PF07555">
    <property type="entry name" value="NAGidase"/>
    <property type="match status" value="1"/>
</dbReference>
<evidence type="ECO:0000259" key="4">
    <source>
        <dbReference type="PROSITE" id="PS52009"/>
    </source>
</evidence>
<dbReference type="AlphaFoldDB" id="A0A839V7H8"/>
<keyword evidence="2 3" id="KW-0326">Glycosidase</keyword>
<protein>
    <recommendedName>
        <fullName evidence="4">GH84 domain-containing protein</fullName>
    </recommendedName>
</protein>
<evidence type="ECO:0000256" key="1">
    <source>
        <dbReference type="ARBA" id="ARBA00022801"/>
    </source>
</evidence>
<evidence type="ECO:0000256" key="3">
    <source>
        <dbReference type="PROSITE-ProRule" id="PRU01353"/>
    </source>
</evidence>
<evidence type="ECO:0000256" key="2">
    <source>
        <dbReference type="ARBA" id="ARBA00023295"/>
    </source>
</evidence>
<dbReference type="GO" id="GO:1901135">
    <property type="term" value="P:carbohydrate derivative metabolic process"/>
    <property type="evidence" value="ECO:0007669"/>
    <property type="project" value="UniProtKB-ARBA"/>
</dbReference>
<sequence length="360" mass="40147">MKHDPPQPPLGIIEGFYGPSWSWDERRRVVQTLAPHGYGFYWYAPKGDAFLRRRWQERHPAGEAGELERFAADCECLGVDFGVGLSPWEVYRSLDASATRALKDKLRHLRALGVRRLALLFDDMPGDIVGLAKRQGEVVDWVKANGDFEHLAVCPTYYSDDPVLDRMSTPRPAGYLERLGEALDESVAVFWTGEEVCSRAISAGHLRRIRQHLGRPVLLWDNYPVNDGDQMSRHLHLRGFTGRPASLADQIVGHAINPALQPTLSCISAITLAASYAQGEDYCYLAATRQAAGEVLGDALGVQVCDDLLLLEDTGLVHLRGDCKAALRARYAAFEHPGAREIVRWLDGDYRVTDETVQIQ</sequence>
<evidence type="ECO:0000313" key="6">
    <source>
        <dbReference type="Proteomes" id="UP000547614"/>
    </source>
</evidence>
<dbReference type="InterPro" id="IPR051822">
    <property type="entry name" value="Glycosyl_Hydrolase_84"/>
</dbReference>
<dbReference type="EMBL" id="JACHXP010000004">
    <property type="protein sequence ID" value="MBB3189998.1"/>
    <property type="molecule type" value="Genomic_DNA"/>
</dbReference>
<proteinExistence type="inferred from homology"/>
<dbReference type="RefSeq" id="WP_221188375.1">
    <property type="nucleotide sequence ID" value="NZ_JACHXP010000004.1"/>
</dbReference>
<keyword evidence="6" id="KW-1185">Reference proteome</keyword>
<dbReference type="GO" id="GO:0015929">
    <property type="term" value="F:hexosaminidase activity"/>
    <property type="evidence" value="ECO:0007669"/>
    <property type="project" value="UniProtKB-ARBA"/>
</dbReference>
<keyword evidence="1 3" id="KW-0378">Hydrolase</keyword>